<evidence type="ECO:0000259" key="2">
    <source>
        <dbReference type="Pfam" id="PF07197"/>
    </source>
</evidence>
<feature type="domain" description="DUF1409" evidence="2">
    <location>
        <begin position="238"/>
        <end position="285"/>
    </location>
</feature>
<dbReference type="Pfam" id="PF07197">
    <property type="entry name" value="DUF1409"/>
    <property type="match status" value="1"/>
</dbReference>
<name>A0A0D9XYI3_9ORYZ</name>
<evidence type="ECO:0000313" key="4">
    <source>
        <dbReference type="Proteomes" id="UP000032180"/>
    </source>
</evidence>
<reference evidence="3" key="3">
    <citation type="submission" date="2015-04" db="UniProtKB">
        <authorList>
            <consortium name="EnsemblPlants"/>
        </authorList>
    </citation>
    <scope>IDENTIFICATION</scope>
</reference>
<evidence type="ECO:0000256" key="1">
    <source>
        <dbReference type="SAM" id="MobiDB-lite"/>
    </source>
</evidence>
<sequence>MNGAIISSTRKFPSTAFNSIPNSNLTSSSSKRKPIWQEHRIHRCDVTANFFCNCSNGKILHDWAPKITDQENGNKRQSRYFRPHLDIKSRKKKENGDDGGSISRFRHRTRYRCSSSYHRRCRCRPFTTGDHYASTIGFTSSPAIDSAIDPSSSWAISFTRPPAIGRPSIGFSSRQDISTTSVPYARNNSFPNPTTFASNDDFGFDIHEFVTDEAEETASQPSAISDETLEKLKDIVNRLDLPIDTLVADIGSVKSRILDVQDQLDTDLAKTLVAAAHLDAYQIPIARSRQQMLDRQNYIIQQAIWESAKLAAQNEKDSYDSTLAALSPMQDNLENLKKHEADLITLLAQVREDIQAVEQNIANHPAAVAACKEKVRAAIVHAKDLKKNLKPVPGSDAEDAAVIDEADMIRLRAIEAINHLLGN</sequence>
<dbReference type="AlphaFoldDB" id="A0A0D9XYI3"/>
<dbReference type="InterPro" id="IPR010811">
    <property type="entry name" value="DUF1409"/>
</dbReference>
<accession>A0A0D9XYI3</accession>
<dbReference type="HOGENOM" id="CLU_649520_0_0_1"/>
<feature type="region of interest" description="Disordered" evidence="1">
    <location>
        <begin position="69"/>
        <end position="103"/>
    </location>
</feature>
<organism evidence="3 4">
    <name type="scientific">Leersia perrieri</name>
    <dbReference type="NCBI Taxonomy" id="77586"/>
    <lineage>
        <taxon>Eukaryota</taxon>
        <taxon>Viridiplantae</taxon>
        <taxon>Streptophyta</taxon>
        <taxon>Embryophyta</taxon>
        <taxon>Tracheophyta</taxon>
        <taxon>Spermatophyta</taxon>
        <taxon>Magnoliopsida</taxon>
        <taxon>Liliopsida</taxon>
        <taxon>Poales</taxon>
        <taxon>Poaceae</taxon>
        <taxon>BOP clade</taxon>
        <taxon>Oryzoideae</taxon>
        <taxon>Oryzeae</taxon>
        <taxon>Oryzinae</taxon>
        <taxon>Leersia</taxon>
    </lineage>
</organism>
<proteinExistence type="predicted"/>
<protein>
    <recommendedName>
        <fullName evidence="2">DUF1409 domain-containing protein</fullName>
    </recommendedName>
</protein>
<evidence type="ECO:0000313" key="3">
    <source>
        <dbReference type="EnsemblPlants" id="LPERR12G07560.1"/>
    </source>
</evidence>
<reference evidence="3 4" key="1">
    <citation type="submission" date="2012-08" db="EMBL/GenBank/DDBJ databases">
        <title>Oryza genome evolution.</title>
        <authorList>
            <person name="Wing R.A."/>
        </authorList>
    </citation>
    <scope>NUCLEOTIDE SEQUENCE</scope>
</reference>
<reference evidence="4" key="2">
    <citation type="submission" date="2013-12" db="EMBL/GenBank/DDBJ databases">
        <authorList>
            <person name="Yu Y."/>
            <person name="Lee S."/>
            <person name="de Baynast K."/>
            <person name="Wissotski M."/>
            <person name="Liu L."/>
            <person name="Talag J."/>
            <person name="Goicoechea J."/>
            <person name="Angelova A."/>
            <person name="Jetty R."/>
            <person name="Kudrna D."/>
            <person name="Golser W."/>
            <person name="Rivera L."/>
            <person name="Zhang J."/>
            <person name="Wing R."/>
        </authorList>
    </citation>
    <scope>NUCLEOTIDE SEQUENCE</scope>
</reference>
<keyword evidence="4" id="KW-1185">Reference proteome</keyword>
<dbReference type="Gramene" id="LPERR12G07560.1">
    <property type="protein sequence ID" value="LPERR12G07560.1"/>
    <property type="gene ID" value="LPERR12G07560"/>
</dbReference>
<dbReference type="Proteomes" id="UP000032180">
    <property type="component" value="Chromosome 12"/>
</dbReference>
<dbReference type="EnsemblPlants" id="LPERR12G07560.1">
    <property type="protein sequence ID" value="LPERR12G07560.1"/>
    <property type="gene ID" value="LPERR12G07560"/>
</dbReference>